<sequence>MRLFPPKEKNQIKIENNNEYNYILEWSKRNSIINDLKSLYDFIFRKYSEEELNKFGEEPLKVAWNSLSDVEQNILTCELSEVYRNRIK</sequence>
<comment type="caution">
    <text evidence="1">The sequence shown here is derived from an EMBL/GenBank/DDBJ whole genome shotgun (WGS) entry which is preliminary data.</text>
</comment>
<protein>
    <submittedName>
        <fullName evidence="1">Uncharacterized protein</fullName>
    </submittedName>
</protein>
<name>A0AB94IL34_9BACI</name>
<dbReference type="Proteomes" id="UP000018877">
    <property type="component" value="Unassembled WGS sequence"/>
</dbReference>
<evidence type="ECO:0000313" key="2">
    <source>
        <dbReference type="Proteomes" id="UP000018877"/>
    </source>
</evidence>
<keyword evidence="2" id="KW-1185">Reference proteome</keyword>
<proteinExistence type="predicted"/>
<gene>
    <name evidence="1" type="ORF">BAVI_15942</name>
</gene>
<organism evidence="1 2">
    <name type="scientific">Neobacillus vireti LMG 21834</name>
    <dbReference type="NCBI Taxonomy" id="1131730"/>
    <lineage>
        <taxon>Bacteria</taxon>
        <taxon>Bacillati</taxon>
        <taxon>Bacillota</taxon>
        <taxon>Bacilli</taxon>
        <taxon>Bacillales</taxon>
        <taxon>Bacillaceae</taxon>
        <taxon>Neobacillus</taxon>
    </lineage>
</organism>
<reference evidence="1 2" key="1">
    <citation type="journal article" date="2014" name="Environ. Microbiol.">
        <title>The nitrate-ammonifying and nosZ-carrying bacterium Bacillus vireti is a potent source and sink for nitric and nitrous oxide under high nitrate conditions.</title>
        <authorList>
            <person name="Mania D."/>
            <person name="Heylen K."/>
            <person name="van Spanning R.J."/>
            <person name="Frostegard A."/>
        </authorList>
    </citation>
    <scope>NUCLEOTIDE SEQUENCE [LARGE SCALE GENOMIC DNA]</scope>
    <source>
        <strain evidence="1 2">LMG 21834</strain>
    </source>
</reference>
<dbReference type="RefSeq" id="WP_024029367.1">
    <property type="nucleotide sequence ID" value="NZ_ALAN01000086.1"/>
</dbReference>
<evidence type="ECO:0000313" key="1">
    <source>
        <dbReference type="EMBL" id="ETI67754.1"/>
    </source>
</evidence>
<accession>A0AB94IL34</accession>
<dbReference type="AlphaFoldDB" id="A0AB94IL34"/>
<dbReference type="EMBL" id="ALAN01000086">
    <property type="protein sequence ID" value="ETI67754.1"/>
    <property type="molecule type" value="Genomic_DNA"/>
</dbReference>